<feature type="transmembrane region" description="Helical" evidence="1">
    <location>
        <begin position="184"/>
        <end position="206"/>
    </location>
</feature>
<evidence type="ECO:0000313" key="2">
    <source>
        <dbReference type="EMBL" id="MBC9826376.1"/>
    </source>
</evidence>
<keyword evidence="1" id="KW-0812">Transmembrane</keyword>
<dbReference type="EMBL" id="WNJQ01000018">
    <property type="protein sequence ID" value="MBC9826376.1"/>
    <property type="molecule type" value="Genomic_DNA"/>
</dbReference>
<keyword evidence="1" id="KW-1133">Transmembrane helix</keyword>
<feature type="transmembrane region" description="Helical" evidence="1">
    <location>
        <begin position="12"/>
        <end position="33"/>
    </location>
</feature>
<protein>
    <submittedName>
        <fullName evidence="2">TIGR01906 family membrane protein</fullName>
    </submittedName>
</protein>
<dbReference type="Pfam" id="PF07314">
    <property type="entry name" value="Lit"/>
    <property type="match status" value="1"/>
</dbReference>
<feature type="transmembrane region" description="Helical" evidence="1">
    <location>
        <begin position="97"/>
        <end position="116"/>
    </location>
</feature>
<proteinExistence type="predicted"/>
<feature type="transmembrane region" description="Helical" evidence="1">
    <location>
        <begin position="128"/>
        <end position="150"/>
    </location>
</feature>
<dbReference type="InterPro" id="IPR010178">
    <property type="entry name" value="Lit"/>
</dbReference>
<evidence type="ECO:0000313" key="3">
    <source>
        <dbReference type="Proteomes" id="UP000638836"/>
    </source>
</evidence>
<organism evidence="2 3">
    <name type="scientific">Carnobacterium inhibens</name>
    <dbReference type="NCBI Taxonomy" id="147709"/>
    <lineage>
        <taxon>Bacteria</taxon>
        <taxon>Bacillati</taxon>
        <taxon>Bacillota</taxon>
        <taxon>Bacilli</taxon>
        <taxon>Lactobacillales</taxon>
        <taxon>Carnobacteriaceae</taxon>
        <taxon>Carnobacterium</taxon>
    </lineage>
</organism>
<accession>A0ABR7TGW5</accession>
<name>A0ABR7TGW5_9LACT</name>
<dbReference type="NCBIfam" id="TIGR01906">
    <property type="entry name" value="integ_TIGR01906"/>
    <property type="match status" value="1"/>
</dbReference>
<evidence type="ECO:0000256" key="1">
    <source>
        <dbReference type="SAM" id="Phobius"/>
    </source>
</evidence>
<sequence>MGVLVKEKGIHLIGMIGLFLFILSFAIALTINLTPLYAFDIDYLNIPQKVGLPKEALMENYRVLLNYLNLPWVSELNFPDFPSSQSGLFHFYEVKRLFMVDYVTMVITAVGSFFYIRYIKKNQLFWKLVRPFQVGIMVPLVVFFMIAVSFDQLFVAFHKLFFNNDAWLFNPSTDPIILALPETFFMHCFILAFVLIELQLIFGYFYTKKKAFN</sequence>
<reference evidence="2 3" key="1">
    <citation type="journal article" date="2020" name="Microorganisms">
        <title>New Insight into Antimicrobial Compounds from Food and Marine-Sourced Carnobacterium Species through Phenotype and Genome Analyses.</title>
        <authorList>
            <person name="Begrem S."/>
            <person name="Ivaniuk F."/>
            <person name="Gigout-Chevalier F."/>
            <person name="Kolypczuk L."/>
            <person name="Bonnetot S."/>
            <person name="Leroi F."/>
            <person name="Grovel O."/>
            <person name="Delbarre-Ladrat C."/>
            <person name="Passerini D."/>
        </authorList>
    </citation>
    <scope>NUCLEOTIDE SEQUENCE [LARGE SCALE GENOMIC DNA]</scope>
    <source>
        <strain evidence="2 3">MIP2551</strain>
    </source>
</reference>
<gene>
    <name evidence="2" type="ORF">GLO26_11395</name>
</gene>
<comment type="caution">
    <text evidence="2">The sequence shown here is derived from an EMBL/GenBank/DDBJ whole genome shotgun (WGS) entry which is preliminary data.</text>
</comment>
<keyword evidence="1" id="KW-0472">Membrane</keyword>
<dbReference type="Proteomes" id="UP000638836">
    <property type="component" value="Unassembled WGS sequence"/>
</dbReference>
<keyword evidence="3" id="KW-1185">Reference proteome</keyword>